<dbReference type="Pfam" id="PF21850">
    <property type="entry name" value="DUF6909"/>
    <property type="match status" value="2"/>
</dbReference>
<keyword evidence="2" id="KW-1185">Reference proteome</keyword>
<dbReference type="AlphaFoldDB" id="A0A1S1Z546"/>
<reference evidence="1 2" key="1">
    <citation type="journal article" date="2012" name="Int. J. Syst. Evol. Microbiol.">
        <title>Flammeovirga pacifica sp. nov., isolated from deep-sea sediment.</title>
        <authorList>
            <person name="Xu H."/>
            <person name="Fu Y."/>
            <person name="Yang N."/>
            <person name="Ding Z."/>
            <person name="Lai Q."/>
            <person name="Zeng R."/>
        </authorList>
    </citation>
    <scope>NUCLEOTIDE SEQUENCE [LARGE SCALE GENOMIC DNA]</scope>
    <source>
        <strain evidence="2">DSM 24597 / LMG 26175 / WPAGA1</strain>
    </source>
</reference>
<dbReference type="RefSeq" id="WP_044227120.1">
    <property type="nucleotide sequence ID" value="NZ_JRYR02000001.1"/>
</dbReference>
<evidence type="ECO:0000313" key="1">
    <source>
        <dbReference type="EMBL" id="OHX68337.1"/>
    </source>
</evidence>
<comment type="caution">
    <text evidence="1">The sequence shown here is derived from an EMBL/GenBank/DDBJ whole genome shotgun (WGS) entry which is preliminary data.</text>
</comment>
<protein>
    <submittedName>
        <fullName evidence="1">Uncharacterized protein</fullName>
    </submittedName>
</protein>
<dbReference type="Proteomes" id="UP000179797">
    <property type="component" value="Unassembled WGS sequence"/>
</dbReference>
<gene>
    <name evidence="1" type="ORF">NH26_19285</name>
</gene>
<sequence>MIELTRAQASRAAIERMYVVMRHLFIRGHYKPGGASGHAIMQDLLILQPEIYGTLADSQKVDLNGLVYVYDRLPKGIEETRYIKLTSEEGYEKSSFEKIIPHARRRNCYRIDEEQMFIEITRGRSEIYDILTHLTFIYIEAQKIKEHAEDDKGNPVREWIQLEKIVTGEEELSIQNEEVAYTYLATLLGQTYAETKNAHKRFVQNSDKNNGLFHIVYWMGKLAIDEAQKGKSRVISFSPTLRERIGHHIYGDRWATRIKKVLLDHEVIQRPIHIISANLHSVMNSFYAQEALSNEVNETDFDKLMEMVSQPENGHLRDKIRKKAFEKGMIQISEESGTNISVQVFDTANIQSNLLPSNLKLNKKKDKKNAPIIIVMDYAFGEQAFETMDELLKPYFGDGLNIPMEVQSVSIMGKAGILKGEKGDIMIPNAHVFEGTADNYPVENDLTVEDFKDFKDLNLNFVHGPMISVLGTSLQNKDILKYFKESSWGAIGLEMEGAHYQKAIQGASKIRNNIRKDVKVRYAYYASDNPLITGSTLANGSLGLTGVKPTYAITLKILEKILGA</sequence>
<dbReference type="STRING" id="915059.NH26_19285"/>
<dbReference type="InterPro" id="IPR054204">
    <property type="entry name" value="DUF6909"/>
</dbReference>
<accession>A0A1S1Z546</accession>
<dbReference type="EMBL" id="JRYR02000001">
    <property type="protein sequence ID" value="OHX68337.1"/>
    <property type="molecule type" value="Genomic_DNA"/>
</dbReference>
<dbReference type="OrthoDB" id="9776951at2"/>
<name>A0A1S1Z546_FLAPC</name>
<evidence type="ECO:0000313" key="2">
    <source>
        <dbReference type="Proteomes" id="UP000179797"/>
    </source>
</evidence>
<proteinExistence type="predicted"/>
<organism evidence="1 2">
    <name type="scientific">Flammeovirga pacifica</name>
    <dbReference type="NCBI Taxonomy" id="915059"/>
    <lineage>
        <taxon>Bacteria</taxon>
        <taxon>Pseudomonadati</taxon>
        <taxon>Bacteroidota</taxon>
        <taxon>Cytophagia</taxon>
        <taxon>Cytophagales</taxon>
        <taxon>Flammeovirgaceae</taxon>
        <taxon>Flammeovirga</taxon>
    </lineage>
</organism>